<dbReference type="CDD" id="cd03479">
    <property type="entry name" value="Rieske_RO_Alpha_PhDO_like"/>
    <property type="match status" value="1"/>
</dbReference>
<protein>
    <submittedName>
        <fullName evidence="7">(2Fe-2S)-binding protein</fullName>
    </submittedName>
</protein>
<keyword evidence="4" id="KW-0408">Iron</keyword>
<organism evidence="7 8">
    <name type="scientific">Pandoraea oxalativorans</name>
    <dbReference type="NCBI Taxonomy" id="573737"/>
    <lineage>
        <taxon>Bacteria</taxon>
        <taxon>Pseudomonadati</taxon>
        <taxon>Pseudomonadota</taxon>
        <taxon>Betaproteobacteria</taxon>
        <taxon>Burkholderiales</taxon>
        <taxon>Burkholderiaceae</taxon>
        <taxon>Pandoraea</taxon>
    </lineage>
</organism>
<keyword evidence="5" id="KW-0411">Iron-sulfur</keyword>
<dbReference type="GO" id="GO:0046872">
    <property type="term" value="F:metal ion binding"/>
    <property type="evidence" value="ECO:0007669"/>
    <property type="project" value="UniProtKB-KW"/>
</dbReference>
<keyword evidence="2" id="KW-0479">Metal-binding</keyword>
<proteinExistence type="predicted"/>
<keyword evidence="3" id="KW-0560">Oxidoreductase</keyword>
<dbReference type="GO" id="GO:0051537">
    <property type="term" value="F:2 iron, 2 sulfur cluster binding"/>
    <property type="evidence" value="ECO:0007669"/>
    <property type="project" value="UniProtKB-KW"/>
</dbReference>
<name>A0A0E3U6F1_9BURK</name>
<dbReference type="Proteomes" id="UP000035050">
    <property type="component" value="Chromosome"/>
</dbReference>
<evidence type="ECO:0000256" key="5">
    <source>
        <dbReference type="ARBA" id="ARBA00023014"/>
    </source>
</evidence>
<dbReference type="SUPFAM" id="SSF55961">
    <property type="entry name" value="Bet v1-like"/>
    <property type="match status" value="1"/>
</dbReference>
<keyword evidence="1" id="KW-0001">2Fe-2S</keyword>
<dbReference type="Gene3D" id="3.90.380.10">
    <property type="entry name" value="Naphthalene 1,2-dioxygenase Alpha Subunit, Chain A, domain 1"/>
    <property type="match status" value="1"/>
</dbReference>
<dbReference type="InterPro" id="IPR036922">
    <property type="entry name" value="Rieske_2Fe-2S_sf"/>
</dbReference>
<sequence>MLSREDNNILTQVGKGTPMGELIRRFWIPALLASEIAEPGGKPVRVRLMGEDLVAFRDTDGKVGLLEEQCPHRRASLALGDNSDGGLRCLYHGWKFATDGTCLDTPTEPSGSAFCSRIRALAYPTREVAGVIWAYMGDQADIPQFPEFDFLSYPTANVAPFKVLEDCNYAQAVEGTIDSAHAGVLHREQPWSAPAKYDHERDLQPKIEVEYTKYGLRYAGVRNFREEGKLHARVTEVVLPFFTLIPPDGFGVRKNRRMANAFVPRDDESTWHIQWFFDETQPVDIAYRVEEGGHWVDENFRKKLNIDNWYEQDREAMKTASMSGIKGILTQDHAVSETQGRILDRTKEHLGTSDVAVVAWRRQMIRTARAFADRKEVPTVLSATIPWQQIRAATVIFSNERTWKQEVPLNPDVALTT</sequence>
<dbReference type="OrthoDB" id="9790995at2"/>
<dbReference type="GO" id="GO:0016491">
    <property type="term" value="F:oxidoreductase activity"/>
    <property type="evidence" value="ECO:0007669"/>
    <property type="project" value="UniProtKB-KW"/>
</dbReference>
<dbReference type="HOGENOM" id="CLU_039484_2_1_4"/>
<dbReference type="InterPro" id="IPR050584">
    <property type="entry name" value="Cholesterol_7-desaturase"/>
</dbReference>
<evidence type="ECO:0000313" key="8">
    <source>
        <dbReference type="Proteomes" id="UP000035050"/>
    </source>
</evidence>
<dbReference type="KEGG" id="pox:MB84_08085"/>
<reference evidence="7" key="1">
    <citation type="submission" date="2016-06" db="EMBL/GenBank/DDBJ databases">
        <title>Pandoraea oxalativorans DSM 23570 Genome Sequencing.</title>
        <authorList>
            <person name="Ee R."/>
            <person name="Lim Y.-L."/>
            <person name="Yong D."/>
            <person name="Yin W.-F."/>
            <person name="Chan K.-G."/>
        </authorList>
    </citation>
    <scope>NUCLEOTIDE SEQUENCE</scope>
    <source>
        <strain evidence="7">DSM 23570</strain>
    </source>
</reference>
<dbReference type="Pfam" id="PF00355">
    <property type="entry name" value="Rieske"/>
    <property type="match status" value="1"/>
</dbReference>
<evidence type="ECO:0000259" key="6">
    <source>
        <dbReference type="PROSITE" id="PS51296"/>
    </source>
</evidence>
<dbReference type="EMBL" id="CP011253">
    <property type="protein sequence ID" value="AKC69448.1"/>
    <property type="molecule type" value="Genomic_DNA"/>
</dbReference>
<gene>
    <name evidence="7" type="ORF">MB84_08085</name>
</gene>
<evidence type="ECO:0000256" key="1">
    <source>
        <dbReference type="ARBA" id="ARBA00022714"/>
    </source>
</evidence>
<dbReference type="PROSITE" id="PS51296">
    <property type="entry name" value="RIESKE"/>
    <property type="match status" value="1"/>
</dbReference>
<evidence type="ECO:0000256" key="4">
    <source>
        <dbReference type="ARBA" id="ARBA00023004"/>
    </source>
</evidence>
<keyword evidence="8" id="KW-1185">Reference proteome</keyword>
<accession>A0A0E3U6F1</accession>
<dbReference type="PATRIC" id="fig|573737.6.peg.2466"/>
<evidence type="ECO:0000313" key="7">
    <source>
        <dbReference type="EMBL" id="AKC69448.1"/>
    </source>
</evidence>
<dbReference type="RefSeq" id="WP_046290767.1">
    <property type="nucleotide sequence ID" value="NZ_CP011253.3"/>
</dbReference>
<dbReference type="InterPro" id="IPR045623">
    <property type="entry name" value="LigXa_C"/>
</dbReference>
<dbReference type="Pfam" id="PF19301">
    <property type="entry name" value="LigXa_C"/>
    <property type="match status" value="1"/>
</dbReference>
<dbReference type="SUPFAM" id="SSF50022">
    <property type="entry name" value="ISP domain"/>
    <property type="match status" value="1"/>
</dbReference>
<feature type="domain" description="Rieske" evidence="6">
    <location>
        <begin position="27"/>
        <end position="134"/>
    </location>
</feature>
<dbReference type="InterPro" id="IPR017941">
    <property type="entry name" value="Rieske_2Fe-2S"/>
</dbReference>
<dbReference type="CDD" id="cd08878">
    <property type="entry name" value="RHO_alpha_C_DMO-like"/>
    <property type="match status" value="1"/>
</dbReference>
<dbReference type="Gene3D" id="2.102.10.10">
    <property type="entry name" value="Rieske [2Fe-2S] iron-sulphur domain"/>
    <property type="match status" value="1"/>
</dbReference>
<dbReference type="PANTHER" id="PTHR21266">
    <property type="entry name" value="IRON-SULFUR DOMAIN CONTAINING PROTEIN"/>
    <property type="match status" value="1"/>
</dbReference>
<evidence type="ECO:0000256" key="3">
    <source>
        <dbReference type="ARBA" id="ARBA00023002"/>
    </source>
</evidence>
<evidence type="ECO:0000256" key="2">
    <source>
        <dbReference type="ARBA" id="ARBA00022723"/>
    </source>
</evidence>
<dbReference type="AlphaFoldDB" id="A0A0E3U6F1"/>
<dbReference type="PANTHER" id="PTHR21266:SF59">
    <property type="entry name" value="BLR4922 PROTEIN"/>
    <property type="match status" value="1"/>
</dbReference>